<feature type="region of interest" description="Disordered" evidence="1">
    <location>
        <begin position="16"/>
        <end position="63"/>
    </location>
</feature>
<sequence>MAGSWPTIDARYEGINYDPEAHNLDQANSEPVSPSQQQNSASDQPEDTNTGLAPPAHLDDIRLDSIPEPSTRQRADLWGDLVTKDDHRNRHAVSTLIRPRYLCFVRDFDKKIFETVKVAEYLRENGDDIDLEFIFVSYTRLQFRVATEQEIANYEYPSEDEREANRQVARRDRQQLINWGIDAAQRAGKRAFWLDFECVRNEDGVARSTSSSDDVYRICDIVRAAHSMIIAIGPSASEKVSAVLKGEDAPEFVRERVTPWLRQWGSRLWTLPELLLCPNEYRVQLYVLGDNSDPKSMAKRNFAERAWDDADAVKELVDHFEGSAILTQLHFIEAALTCFSRRKTDQFSQGDIAYAIMGLFPSRQRPAVDKGDSGFQAFVKLSLANDSGAFLERLICLSPPTGAPWHETADRWGVKLSDIHPTSKITGVIASDLMLLDGVYGAVIEWDNLKAEALVDTRRLSQLFSVLNIYSVLFLRTAFLMGLLISIIISSRRSGVSGVAVDPRNWTMFALPFVGVSALLAPLLLVSVRGSTCKPIKPRLIGIEGMADASTVETYLWGFNHGRFKSTTPQLYSDIPGRTQVSSAAPGDFVFTLVDTYMMTVTHFHCQVPPVAMLILGEENGRQRAVLCSYDWRQQTFHRQTVLREERRDLDQMHRINKVRFSLTQSPQGSNQPLNVGGSEVNHEVDVEELSLRLLIWTFLGAEIRRWTGLSLMYQPFDGLRILSYWSFVVVLVMISTALFLLPATIGKDFIGRPMEVSWLAPHQKIFLSRNAATHKYDLKDIMGIRQPIQSVIIRCVRPLFFFGISLITTLYSHDLSKRWDTTDEFGTLLLILIIALIVTRFPRVSGMDAIVNLVLV</sequence>
<organism evidence="3 4">
    <name type="scientific">Paraconiothyrium brasiliense</name>
    <dbReference type="NCBI Taxonomy" id="300254"/>
    <lineage>
        <taxon>Eukaryota</taxon>
        <taxon>Fungi</taxon>
        <taxon>Dikarya</taxon>
        <taxon>Ascomycota</taxon>
        <taxon>Pezizomycotina</taxon>
        <taxon>Dothideomycetes</taxon>
        <taxon>Pleosporomycetidae</taxon>
        <taxon>Pleosporales</taxon>
        <taxon>Massarineae</taxon>
        <taxon>Didymosphaeriaceae</taxon>
        <taxon>Paraconiothyrium</taxon>
    </lineage>
</organism>
<feature type="compositionally biased region" description="Polar residues" evidence="1">
    <location>
        <begin position="25"/>
        <end position="51"/>
    </location>
</feature>
<keyword evidence="2" id="KW-0472">Membrane</keyword>
<gene>
    <name evidence="3" type="ORF">SLS60_000239</name>
</gene>
<evidence type="ECO:0000256" key="1">
    <source>
        <dbReference type="SAM" id="MobiDB-lite"/>
    </source>
</evidence>
<name>A0ABR3S5P8_9PLEO</name>
<feature type="transmembrane region" description="Helical" evidence="2">
    <location>
        <begin position="467"/>
        <end position="489"/>
    </location>
</feature>
<protein>
    <recommendedName>
        <fullName evidence="5">3-hydroxyisobutyrate dehydrogenase protein</fullName>
    </recommendedName>
</protein>
<keyword evidence="2" id="KW-1133">Transmembrane helix</keyword>
<accession>A0ABR3S5P8</accession>
<feature type="transmembrane region" description="Helical" evidence="2">
    <location>
        <begin position="509"/>
        <end position="528"/>
    </location>
</feature>
<evidence type="ECO:0008006" key="5">
    <source>
        <dbReference type="Google" id="ProtNLM"/>
    </source>
</evidence>
<proteinExistence type="predicted"/>
<comment type="caution">
    <text evidence="3">The sequence shown here is derived from an EMBL/GenBank/DDBJ whole genome shotgun (WGS) entry which is preliminary data.</text>
</comment>
<keyword evidence="2" id="KW-0812">Transmembrane</keyword>
<evidence type="ECO:0000313" key="3">
    <source>
        <dbReference type="EMBL" id="KAL1612016.1"/>
    </source>
</evidence>
<feature type="transmembrane region" description="Helical" evidence="2">
    <location>
        <begin position="826"/>
        <end position="843"/>
    </location>
</feature>
<evidence type="ECO:0000313" key="4">
    <source>
        <dbReference type="Proteomes" id="UP001521785"/>
    </source>
</evidence>
<dbReference type="Proteomes" id="UP001521785">
    <property type="component" value="Unassembled WGS sequence"/>
</dbReference>
<keyword evidence="4" id="KW-1185">Reference proteome</keyword>
<feature type="transmembrane region" description="Helical" evidence="2">
    <location>
        <begin position="792"/>
        <end position="814"/>
    </location>
</feature>
<dbReference type="EMBL" id="JAKJXO020000001">
    <property type="protein sequence ID" value="KAL1612016.1"/>
    <property type="molecule type" value="Genomic_DNA"/>
</dbReference>
<feature type="transmembrane region" description="Helical" evidence="2">
    <location>
        <begin position="723"/>
        <end position="746"/>
    </location>
</feature>
<evidence type="ECO:0000256" key="2">
    <source>
        <dbReference type="SAM" id="Phobius"/>
    </source>
</evidence>
<reference evidence="3 4" key="1">
    <citation type="submission" date="2024-02" db="EMBL/GenBank/DDBJ databases">
        <title>De novo assembly and annotation of 12 fungi associated with fruit tree decline syndrome in Ontario, Canada.</title>
        <authorList>
            <person name="Sulman M."/>
            <person name="Ellouze W."/>
            <person name="Ilyukhin E."/>
        </authorList>
    </citation>
    <scope>NUCLEOTIDE SEQUENCE [LARGE SCALE GENOMIC DNA]</scope>
    <source>
        <strain evidence="3 4">M42-189</strain>
    </source>
</reference>